<organism evidence="3 4">
    <name type="scientific">Cylindrospermopsis raciborskii CENA303</name>
    <dbReference type="NCBI Taxonomy" id="1170769"/>
    <lineage>
        <taxon>Bacteria</taxon>
        <taxon>Bacillati</taxon>
        <taxon>Cyanobacteriota</taxon>
        <taxon>Cyanophyceae</taxon>
        <taxon>Nostocales</taxon>
        <taxon>Aphanizomenonaceae</taxon>
        <taxon>Cylindrospermopsis</taxon>
    </lineage>
</organism>
<accession>A0A1X4G6F2</accession>
<dbReference type="AlphaFoldDB" id="A0A1X4G6F2"/>
<dbReference type="InterPro" id="IPR036779">
    <property type="entry name" value="LysM_dom_sf"/>
</dbReference>
<dbReference type="Proteomes" id="UP000192997">
    <property type="component" value="Unassembled WGS sequence"/>
</dbReference>
<keyword evidence="1" id="KW-0812">Transmembrane</keyword>
<feature type="transmembrane region" description="Helical" evidence="1">
    <location>
        <begin position="61"/>
        <end position="82"/>
    </location>
</feature>
<reference evidence="4" key="1">
    <citation type="submission" date="2017-04" db="EMBL/GenBank/DDBJ databases">
        <authorList>
            <person name="Abreu V.A."/>
            <person name="Popin R.V."/>
            <person name="Rigonato J."/>
            <person name="Andreote A.P."/>
            <person name="Schaker P.C."/>
            <person name="Hoff-Risseti C."/>
            <person name="Alvarenga D.O."/>
            <person name="Varani A.M."/>
            <person name="Fiore M.F."/>
        </authorList>
    </citation>
    <scope>NUCLEOTIDE SEQUENCE [LARGE SCALE GENOMIC DNA]</scope>
    <source>
        <strain evidence="4">CENA303</strain>
    </source>
</reference>
<dbReference type="SMART" id="SM00257">
    <property type="entry name" value="LysM"/>
    <property type="match status" value="1"/>
</dbReference>
<feature type="domain" description="LysM" evidence="2">
    <location>
        <begin position="127"/>
        <end position="176"/>
    </location>
</feature>
<evidence type="ECO:0000313" key="4">
    <source>
        <dbReference type="Proteomes" id="UP000192997"/>
    </source>
</evidence>
<keyword evidence="1" id="KW-1133">Transmembrane helix</keyword>
<gene>
    <name evidence="3" type="ORF">B7O87_10465</name>
</gene>
<dbReference type="EMBL" id="NBYN01000051">
    <property type="protein sequence ID" value="OSO90098.1"/>
    <property type="molecule type" value="Genomic_DNA"/>
</dbReference>
<comment type="caution">
    <text evidence="3">The sequence shown here is derived from an EMBL/GenBank/DDBJ whole genome shotgun (WGS) entry which is preliminary data.</text>
</comment>
<dbReference type="PROSITE" id="PS51782">
    <property type="entry name" value="LYSM"/>
    <property type="match status" value="1"/>
</dbReference>
<evidence type="ECO:0000256" key="1">
    <source>
        <dbReference type="SAM" id="Phobius"/>
    </source>
</evidence>
<keyword evidence="1" id="KW-0472">Membrane</keyword>
<protein>
    <recommendedName>
        <fullName evidence="2">LysM domain-containing protein</fullName>
    </recommendedName>
</protein>
<dbReference type="InterPro" id="IPR018392">
    <property type="entry name" value="LysM"/>
</dbReference>
<evidence type="ECO:0000313" key="3">
    <source>
        <dbReference type="EMBL" id="OSO90098.1"/>
    </source>
</evidence>
<proteinExistence type="predicted"/>
<dbReference type="Gene3D" id="3.10.350.10">
    <property type="entry name" value="LysM domain"/>
    <property type="match status" value="1"/>
</dbReference>
<name>A0A1X4G6F2_9CYAN</name>
<dbReference type="Pfam" id="PF01476">
    <property type="entry name" value="LysM"/>
    <property type="match status" value="1"/>
</dbReference>
<evidence type="ECO:0000259" key="2">
    <source>
        <dbReference type="PROSITE" id="PS51782"/>
    </source>
</evidence>
<sequence length="184" mass="20548">MYIHKKLLMKSRICVVCSSPMLEDSICKNCGTNLSTILMLEGLPSRKTTSSEKAKILPDQISLVVLILLLGTGVGGFAYSLLFRRQSPTVQVQNQPTIKATIQELKVQPPSPNVISRQPHQKGCGGFYYTVRRRNSLSLIASRFYGNGSLVKFIVNANPSLKNREDTLYIGEQLFIPNREESCR</sequence>